<evidence type="ECO:0000256" key="5">
    <source>
        <dbReference type="ARBA" id="ARBA00022692"/>
    </source>
</evidence>
<name>A0A1M7TQ74_9BRAD</name>
<keyword evidence="9" id="KW-0472">Membrane</keyword>
<gene>
    <name evidence="13" type="ORF">SAMN05444170_2337</name>
</gene>
<dbReference type="GO" id="GO:0009279">
    <property type="term" value="C:cell outer membrane"/>
    <property type="evidence" value="ECO:0007669"/>
    <property type="project" value="UniProtKB-SubCell"/>
</dbReference>
<keyword evidence="7" id="KW-0406">Ion transport</keyword>
<evidence type="ECO:0000256" key="9">
    <source>
        <dbReference type="ARBA" id="ARBA00023136"/>
    </source>
</evidence>
<evidence type="ECO:0000256" key="10">
    <source>
        <dbReference type="ARBA" id="ARBA00023237"/>
    </source>
</evidence>
<reference evidence="14" key="1">
    <citation type="submission" date="2016-11" db="EMBL/GenBank/DDBJ databases">
        <authorList>
            <person name="Varghese N."/>
            <person name="Submissions S."/>
        </authorList>
    </citation>
    <scope>NUCLEOTIDE SEQUENCE [LARGE SCALE GENOMIC DNA]</scope>
    <source>
        <strain evidence="14">GAS401</strain>
    </source>
</reference>
<evidence type="ECO:0000256" key="12">
    <source>
        <dbReference type="SAM" id="SignalP"/>
    </source>
</evidence>
<dbReference type="SUPFAM" id="SSF56935">
    <property type="entry name" value="Porins"/>
    <property type="match status" value="1"/>
</dbReference>
<dbReference type="PANTHER" id="PTHR34501">
    <property type="entry name" value="PROTEIN YDDL-RELATED"/>
    <property type="match status" value="1"/>
</dbReference>
<evidence type="ECO:0000256" key="3">
    <source>
        <dbReference type="ARBA" id="ARBA00022448"/>
    </source>
</evidence>
<comment type="subcellular location">
    <subcellularLocation>
        <location evidence="1">Cell outer membrane</location>
        <topology evidence="1">Multi-pass membrane protein</topology>
    </subcellularLocation>
</comment>
<keyword evidence="10" id="KW-0998">Cell outer membrane</keyword>
<keyword evidence="3" id="KW-0813">Transport</keyword>
<comment type="subunit">
    <text evidence="2">Homotrimer.</text>
</comment>
<dbReference type="GO" id="GO:0006811">
    <property type="term" value="P:monoatomic ion transport"/>
    <property type="evidence" value="ECO:0007669"/>
    <property type="project" value="UniProtKB-KW"/>
</dbReference>
<sequence>MKRTFISAVAVLAFAATAHADELSDVQAQAKQLREQMSKRLADLEKRQKALEAQQKAVPTISPVDAMAADLPYKAAVKAKPVENDDICVKGICVYGNFDMGLSYNQHGNPFNAFAGGPLNYLIEKQSNGSYGGVAANQLSTSFIGLRGKQEIGDNLYAVFNLQTLFNPASGMNANGVGAIVQNNGLGAATSLGQANAYGDSSKGGQMFNNAAYFGVSSPTYGTFTMGRQSALTSDLVVNYDALSGSNAWSLITFEGATGGGGVTEDRIYDNSYEYRLNIGPVRLAAEAQLRNGGNSPTGNAFEGNVGFDYMGLSMDFVGGKIYDANSVATTLSTAQVNALTSNQAGTVVNPFGGAIGCSLGCLSGTISDNTVFAVAARYTIGPWKFFGGYEHLAFDNPNNPLTPGAFAQGGYNLAFVNNNNYVSTRNQHVFWVGAKYSITPTLDVAASYYGVRQEFFTQGAAPGATAFANAPGGLLNLGSVAQQQAACAANSASQTNCAGGEDMVSVVFDWRFARHVDLYAGVGYSQRNGGLASGFVTSTNNGQNTTNTVTGICATCATRVSTFDPGIGLRYQF</sequence>
<dbReference type="PANTHER" id="PTHR34501:SF9">
    <property type="entry name" value="MAJOR OUTER MEMBRANE PROTEIN P.IA"/>
    <property type="match status" value="1"/>
</dbReference>
<evidence type="ECO:0000313" key="14">
    <source>
        <dbReference type="Proteomes" id="UP000184096"/>
    </source>
</evidence>
<dbReference type="Gene3D" id="2.40.160.10">
    <property type="entry name" value="Porin"/>
    <property type="match status" value="1"/>
</dbReference>
<keyword evidence="11" id="KW-0175">Coiled coil</keyword>
<feature type="signal peptide" evidence="12">
    <location>
        <begin position="1"/>
        <end position="20"/>
    </location>
</feature>
<proteinExistence type="predicted"/>
<evidence type="ECO:0000256" key="4">
    <source>
        <dbReference type="ARBA" id="ARBA00022452"/>
    </source>
</evidence>
<evidence type="ECO:0000256" key="7">
    <source>
        <dbReference type="ARBA" id="ARBA00023065"/>
    </source>
</evidence>
<keyword evidence="8" id="KW-0626">Porin</keyword>
<feature type="chain" id="PRO_5013088126" evidence="12">
    <location>
        <begin position="21"/>
        <end position="574"/>
    </location>
</feature>
<evidence type="ECO:0000313" key="13">
    <source>
        <dbReference type="EMBL" id="SHN72808.1"/>
    </source>
</evidence>
<evidence type="ECO:0000256" key="8">
    <source>
        <dbReference type="ARBA" id="ARBA00023114"/>
    </source>
</evidence>
<evidence type="ECO:0000256" key="6">
    <source>
        <dbReference type="ARBA" id="ARBA00022729"/>
    </source>
</evidence>
<dbReference type="GO" id="GO:0046930">
    <property type="term" value="C:pore complex"/>
    <property type="evidence" value="ECO:0007669"/>
    <property type="project" value="UniProtKB-KW"/>
</dbReference>
<evidence type="ECO:0000256" key="11">
    <source>
        <dbReference type="SAM" id="Coils"/>
    </source>
</evidence>
<dbReference type="RefSeq" id="WP_072818013.1">
    <property type="nucleotide sequence ID" value="NZ_LT670849.1"/>
</dbReference>
<dbReference type="OrthoDB" id="5932506at2"/>
<dbReference type="InterPro" id="IPR033900">
    <property type="entry name" value="Gram_neg_porin_domain"/>
</dbReference>
<feature type="coiled-coil region" evidence="11">
    <location>
        <begin position="16"/>
        <end position="54"/>
    </location>
</feature>
<dbReference type="InterPro" id="IPR023614">
    <property type="entry name" value="Porin_dom_sf"/>
</dbReference>
<dbReference type="Proteomes" id="UP000184096">
    <property type="component" value="Chromosome I"/>
</dbReference>
<keyword evidence="5" id="KW-0812">Transmembrane</keyword>
<dbReference type="AlphaFoldDB" id="A0A1M7TQ74"/>
<evidence type="ECO:0000256" key="2">
    <source>
        <dbReference type="ARBA" id="ARBA00011233"/>
    </source>
</evidence>
<dbReference type="EMBL" id="LT670849">
    <property type="protein sequence ID" value="SHN72808.1"/>
    <property type="molecule type" value="Genomic_DNA"/>
</dbReference>
<organism evidence="13 14">
    <name type="scientific">Bradyrhizobium erythrophlei</name>
    <dbReference type="NCBI Taxonomy" id="1437360"/>
    <lineage>
        <taxon>Bacteria</taxon>
        <taxon>Pseudomonadati</taxon>
        <taxon>Pseudomonadota</taxon>
        <taxon>Alphaproteobacteria</taxon>
        <taxon>Hyphomicrobiales</taxon>
        <taxon>Nitrobacteraceae</taxon>
        <taxon>Bradyrhizobium</taxon>
    </lineage>
</organism>
<dbReference type="CDD" id="cd00342">
    <property type="entry name" value="gram_neg_porins"/>
    <property type="match status" value="1"/>
</dbReference>
<keyword evidence="6 12" id="KW-0732">Signal</keyword>
<keyword evidence="14" id="KW-1185">Reference proteome</keyword>
<accession>A0A1M7TQ74</accession>
<dbReference type="GO" id="GO:0015288">
    <property type="term" value="F:porin activity"/>
    <property type="evidence" value="ECO:0007669"/>
    <property type="project" value="UniProtKB-KW"/>
</dbReference>
<keyword evidence="4" id="KW-1134">Transmembrane beta strand</keyword>
<dbReference type="InterPro" id="IPR050298">
    <property type="entry name" value="Gram-neg_bact_OMP"/>
</dbReference>
<protein>
    <submittedName>
        <fullName evidence="13">Outer membrane protein (Porin)</fullName>
    </submittedName>
</protein>
<evidence type="ECO:0000256" key="1">
    <source>
        <dbReference type="ARBA" id="ARBA00004571"/>
    </source>
</evidence>